<dbReference type="GO" id="GO:0140042">
    <property type="term" value="P:lipid droplet formation"/>
    <property type="evidence" value="ECO:0007669"/>
    <property type="project" value="UniProtKB-ARBA"/>
</dbReference>
<evidence type="ECO:0000313" key="10">
    <source>
        <dbReference type="Proteomes" id="UP000188318"/>
    </source>
</evidence>
<reference evidence="10" key="1">
    <citation type="journal article" date="2017" name="Genome Biol.">
        <title>Comparative genomics reveals high biological diversity and specific adaptations in the industrially and medically important fungal genus Aspergillus.</title>
        <authorList>
            <person name="de Vries R.P."/>
            <person name="Riley R."/>
            <person name="Wiebenga A."/>
            <person name="Aguilar-Osorio G."/>
            <person name="Amillis S."/>
            <person name="Uchima C.A."/>
            <person name="Anderluh G."/>
            <person name="Asadollahi M."/>
            <person name="Askin M."/>
            <person name="Barry K."/>
            <person name="Battaglia E."/>
            <person name="Bayram O."/>
            <person name="Benocci T."/>
            <person name="Braus-Stromeyer S.A."/>
            <person name="Caldana C."/>
            <person name="Canovas D."/>
            <person name="Cerqueira G.C."/>
            <person name="Chen F."/>
            <person name="Chen W."/>
            <person name="Choi C."/>
            <person name="Clum A."/>
            <person name="Dos Santos R.A."/>
            <person name="Damasio A.R."/>
            <person name="Diallinas G."/>
            <person name="Emri T."/>
            <person name="Fekete E."/>
            <person name="Flipphi M."/>
            <person name="Freyberg S."/>
            <person name="Gallo A."/>
            <person name="Gournas C."/>
            <person name="Habgood R."/>
            <person name="Hainaut M."/>
            <person name="Harispe M.L."/>
            <person name="Henrissat B."/>
            <person name="Hilden K.S."/>
            <person name="Hope R."/>
            <person name="Hossain A."/>
            <person name="Karabika E."/>
            <person name="Karaffa L."/>
            <person name="Karanyi Z."/>
            <person name="Krasevec N."/>
            <person name="Kuo A."/>
            <person name="Kusch H."/>
            <person name="LaButti K."/>
            <person name="Lagendijk E.L."/>
            <person name="Lapidus A."/>
            <person name="Levasseur A."/>
            <person name="Lindquist E."/>
            <person name="Lipzen A."/>
            <person name="Logrieco A.F."/>
            <person name="MacCabe A."/>
            <person name="Maekelae M.R."/>
            <person name="Malavazi I."/>
            <person name="Melin P."/>
            <person name="Meyer V."/>
            <person name="Mielnichuk N."/>
            <person name="Miskei M."/>
            <person name="Molnar A.P."/>
            <person name="Mule G."/>
            <person name="Ngan C.Y."/>
            <person name="Orejas M."/>
            <person name="Orosz E."/>
            <person name="Ouedraogo J.P."/>
            <person name="Overkamp K.M."/>
            <person name="Park H.-S."/>
            <person name="Perrone G."/>
            <person name="Piumi F."/>
            <person name="Punt P.J."/>
            <person name="Ram A.F."/>
            <person name="Ramon A."/>
            <person name="Rauscher S."/>
            <person name="Record E."/>
            <person name="Riano-Pachon D.M."/>
            <person name="Robert V."/>
            <person name="Roehrig J."/>
            <person name="Ruller R."/>
            <person name="Salamov A."/>
            <person name="Salih N.S."/>
            <person name="Samson R.A."/>
            <person name="Sandor E."/>
            <person name="Sanguinetti M."/>
            <person name="Schuetze T."/>
            <person name="Sepcic K."/>
            <person name="Shelest E."/>
            <person name="Sherlock G."/>
            <person name="Sophianopoulou V."/>
            <person name="Squina F.M."/>
            <person name="Sun H."/>
            <person name="Susca A."/>
            <person name="Todd R.B."/>
            <person name="Tsang A."/>
            <person name="Unkles S.E."/>
            <person name="van de Wiele N."/>
            <person name="van Rossen-Uffink D."/>
            <person name="Oliveira J.V."/>
            <person name="Vesth T.C."/>
            <person name="Visser J."/>
            <person name="Yu J.-H."/>
            <person name="Zhou M."/>
            <person name="Andersen M.R."/>
            <person name="Archer D.B."/>
            <person name="Baker S.E."/>
            <person name="Benoit I."/>
            <person name="Brakhage A.A."/>
            <person name="Braus G.H."/>
            <person name="Fischer R."/>
            <person name="Frisvad J.C."/>
            <person name="Goldman G.H."/>
            <person name="Houbraken J."/>
            <person name="Oakley B."/>
            <person name="Pocsi I."/>
            <person name="Scazzocchio C."/>
            <person name="Seiboth B."/>
            <person name="vanKuyk P.A."/>
            <person name="Wortman J."/>
            <person name="Dyer P.S."/>
            <person name="Grigoriev I.V."/>
        </authorList>
    </citation>
    <scope>NUCLEOTIDE SEQUENCE [LARGE SCALE GENOMIC DNA]</scope>
    <source>
        <strain evidence="10">ITEM 5010</strain>
    </source>
</reference>
<dbReference type="GO" id="GO:0005789">
    <property type="term" value="C:endoplasmic reticulum membrane"/>
    <property type="evidence" value="ECO:0007669"/>
    <property type="project" value="UniProtKB-SubCell"/>
</dbReference>
<dbReference type="AlphaFoldDB" id="A0A1R3RQ19"/>
<dbReference type="Proteomes" id="UP000188318">
    <property type="component" value="Unassembled WGS sequence"/>
</dbReference>
<dbReference type="VEuPathDB" id="FungiDB:ASPCADRAFT_206756"/>
<feature type="compositionally biased region" description="Acidic residues" evidence="7">
    <location>
        <begin position="322"/>
        <end position="352"/>
    </location>
</feature>
<dbReference type="EMBL" id="KV907498">
    <property type="protein sequence ID" value="OOF96587.1"/>
    <property type="molecule type" value="Genomic_DNA"/>
</dbReference>
<feature type="transmembrane region" description="Helical" evidence="8">
    <location>
        <begin position="40"/>
        <end position="65"/>
    </location>
</feature>
<accession>A0A1R3RQ19</accession>
<keyword evidence="10" id="KW-1185">Reference proteome</keyword>
<dbReference type="STRING" id="602072.A0A1R3RQ19"/>
<evidence type="ECO:0000256" key="8">
    <source>
        <dbReference type="SAM" id="Phobius"/>
    </source>
</evidence>
<keyword evidence="2 8" id="KW-0812">Transmembrane</keyword>
<keyword evidence="5" id="KW-0443">Lipid metabolism</keyword>
<sequence>MDTEYAAEDEAGPRSGIASKAVHSMAVTLRPFVSKRAQKAYLGIFLFISTAITMIFISTFAYGIFYYRFIPQVGLERLVHLQFGDGHPWGVASLGTGLVSSQPYDVQVELELPRTPSNLAAGNFMLDLALLPHPPTSAETGSNTSVTALSKSRRPAILTYASPLVDTASKISFLPLYVLGWNREAEKLQVPMMERVQFARGWRNLPDSLRLEIHSSERMQVYKAKVMFKARFTGLRWVMYNWRLTSFVVFGFLFWSVSMASAGFVWAVLAALLSGSGEKPRTIIKAEDGSGTPIKTEDDEPAFPLQIPESSGKAPRIKREEESEDEEGIKEEETEEEGVKEEAEEEADEELPEDRGEGSSEVVGAGTGVESAHARGVQRRRSHLFHDRQA</sequence>
<evidence type="ECO:0000256" key="3">
    <source>
        <dbReference type="ARBA" id="ARBA00022824"/>
    </source>
</evidence>
<dbReference type="CDD" id="cd23995">
    <property type="entry name" value="Seipin_BSCL2_like"/>
    <property type="match status" value="1"/>
</dbReference>
<dbReference type="OMA" id="HSKQVQI"/>
<dbReference type="InterPro" id="IPR009617">
    <property type="entry name" value="Seipin"/>
</dbReference>
<feature type="transmembrane region" description="Helical" evidence="8">
    <location>
        <begin position="247"/>
        <end position="273"/>
    </location>
</feature>
<dbReference type="GO" id="GO:0006629">
    <property type="term" value="P:lipid metabolic process"/>
    <property type="evidence" value="ECO:0007669"/>
    <property type="project" value="UniProtKB-KW"/>
</dbReference>
<keyword evidence="6 8" id="KW-0472">Membrane</keyword>
<evidence type="ECO:0000256" key="1">
    <source>
        <dbReference type="ARBA" id="ARBA00004477"/>
    </source>
</evidence>
<evidence type="ECO:0000256" key="2">
    <source>
        <dbReference type="ARBA" id="ARBA00022692"/>
    </source>
</evidence>
<evidence type="ECO:0000256" key="7">
    <source>
        <dbReference type="SAM" id="MobiDB-lite"/>
    </source>
</evidence>
<gene>
    <name evidence="9" type="ORF">ASPCADRAFT_206756</name>
</gene>
<protein>
    <recommendedName>
        <fullName evidence="11">Adipose-regulatory protein Seipin</fullName>
    </recommendedName>
</protein>
<evidence type="ECO:0008006" key="11">
    <source>
        <dbReference type="Google" id="ProtNLM"/>
    </source>
</evidence>
<dbReference type="PANTHER" id="PTHR21212:SF0">
    <property type="entry name" value="SEIPIN"/>
    <property type="match status" value="1"/>
</dbReference>
<feature type="region of interest" description="Disordered" evidence="7">
    <location>
        <begin position="282"/>
        <end position="390"/>
    </location>
</feature>
<evidence type="ECO:0000313" key="9">
    <source>
        <dbReference type="EMBL" id="OOF96587.1"/>
    </source>
</evidence>
<comment type="subcellular location">
    <subcellularLocation>
        <location evidence="1">Endoplasmic reticulum membrane</location>
        <topology evidence="1">Multi-pass membrane protein</topology>
    </subcellularLocation>
</comment>
<evidence type="ECO:0000256" key="4">
    <source>
        <dbReference type="ARBA" id="ARBA00022989"/>
    </source>
</evidence>
<evidence type="ECO:0000256" key="5">
    <source>
        <dbReference type="ARBA" id="ARBA00023098"/>
    </source>
</evidence>
<name>A0A1R3RQ19_ASPC5</name>
<keyword evidence="3" id="KW-0256">Endoplasmic reticulum</keyword>
<dbReference type="Pfam" id="PF06775">
    <property type="entry name" value="Seipin"/>
    <property type="match status" value="1"/>
</dbReference>
<dbReference type="OrthoDB" id="3990054at2759"/>
<organism evidence="9 10">
    <name type="scientific">Aspergillus carbonarius (strain ITEM 5010)</name>
    <dbReference type="NCBI Taxonomy" id="602072"/>
    <lineage>
        <taxon>Eukaryota</taxon>
        <taxon>Fungi</taxon>
        <taxon>Dikarya</taxon>
        <taxon>Ascomycota</taxon>
        <taxon>Pezizomycotina</taxon>
        <taxon>Eurotiomycetes</taxon>
        <taxon>Eurotiomycetidae</taxon>
        <taxon>Eurotiales</taxon>
        <taxon>Aspergillaceae</taxon>
        <taxon>Aspergillus</taxon>
        <taxon>Aspergillus subgen. Circumdati</taxon>
    </lineage>
</organism>
<evidence type="ECO:0000256" key="6">
    <source>
        <dbReference type="ARBA" id="ARBA00023136"/>
    </source>
</evidence>
<keyword evidence="4 8" id="KW-1133">Transmembrane helix</keyword>
<dbReference type="PANTHER" id="PTHR21212">
    <property type="entry name" value="BERNARDINELLI-SEIP CONGENITAL LIPODYSTROPHY 2 HOMOLOG BSCL2 PROTEIN"/>
    <property type="match status" value="1"/>
</dbReference>
<proteinExistence type="predicted"/>